<reference evidence="3" key="2">
    <citation type="submission" date="2011-04" db="EMBL/GenBank/DDBJ databases">
        <authorList>
            <person name="Genoscope - CEA"/>
        </authorList>
    </citation>
    <scope>NUCLEOTIDE SEQUENCE</scope>
    <source>
        <strain evidence="3">R24</strain>
    </source>
</reference>
<dbReference type="EMBL" id="FR854092">
    <property type="protein sequence ID" value="CCA86819.1"/>
    <property type="molecule type" value="Genomic_DNA"/>
</dbReference>
<feature type="region of interest" description="Disordered" evidence="1">
    <location>
        <begin position="95"/>
        <end position="114"/>
    </location>
</feature>
<accession>G3ABD0</accession>
<gene>
    <name evidence="3" type="ORF">RALSY_mp30131</name>
</gene>
<evidence type="ECO:0000259" key="2">
    <source>
        <dbReference type="Pfam" id="PF19933"/>
    </source>
</evidence>
<dbReference type="Pfam" id="PF19933">
    <property type="entry name" value="DUF6396"/>
    <property type="match status" value="1"/>
</dbReference>
<proteinExistence type="predicted"/>
<protein>
    <recommendedName>
        <fullName evidence="2">DUF6396 domain-containing protein</fullName>
    </recommendedName>
</protein>
<name>G3ABD0_9RALS</name>
<organism evidence="3">
    <name type="scientific">Ralstonia syzygii R24</name>
    <dbReference type="NCBI Taxonomy" id="907261"/>
    <lineage>
        <taxon>Bacteria</taxon>
        <taxon>Pseudomonadati</taxon>
        <taxon>Pseudomonadota</taxon>
        <taxon>Betaproteobacteria</taxon>
        <taxon>Burkholderiales</taxon>
        <taxon>Burkholderiaceae</taxon>
        <taxon>Ralstonia</taxon>
        <taxon>Ralstonia solanacearum species complex</taxon>
    </lineage>
</organism>
<feature type="domain" description="DUF6396" evidence="2">
    <location>
        <begin position="32"/>
        <end position="123"/>
    </location>
</feature>
<evidence type="ECO:0000313" key="3">
    <source>
        <dbReference type="EMBL" id="CCA86819.1"/>
    </source>
</evidence>
<dbReference type="InterPro" id="IPR045653">
    <property type="entry name" value="DUF6396"/>
</dbReference>
<dbReference type="AlphaFoldDB" id="G3ABD0"/>
<evidence type="ECO:0000256" key="1">
    <source>
        <dbReference type="SAM" id="MobiDB-lite"/>
    </source>
</evidence>
<reference evidence="3" key="1">
    <citation type="journal article" date="2011" name="PLoS ONE">
        <title>Ralstonia syzygii, the Blood Disease Bacterium and some Asian R. solanacearum strains form a single genomic species despite divergent lifestyles.</title>
        <authorList>
            <person name="Remenant B."/>
            <person name="de Cambiaire J.C."/>
            <person name="Cellier G."/>
            <person name="Jacobs J.M."/>
            <person name="Mangenot S."/>
            <person name="Barbe V."/>
            <person name="Lajus A."/>
            <person name="Vallenet D."/>
            <person name="Medigue C."/>
            <person name="Fegan M."/>
            <person name="Allen C."/>
            <person name="Prior P."/>
        </authorList>
    </citation>
    <scope>NUCLEOTIDE SEQUENCE</scope>
    <source>
        <strain evidence="3">R24</strain>
    </source>
</reference>
<sequence>MSIREMIRSGALQAEDGRSHTMVIVNSADVLAEVDQLRYIGVSKDAERSRRYKLIGKFIDDNDGRNAKLSGIDRIVPQPPAKLPPWDGTFQWEKDRAAAAPSQKPSDEPIERLRKAKRLDPAAVRLAEFDAITDLLLNQAEAL</sequence>